<keyword evidence="1" id="KW-0560">Oxidoreductase</keyword>
<protein>
    <submittedName>
        <fullName evidence="3">FAD-dependent oxidoreductase domain-containing protein 2</fullName>
    </submittedName>
</protein>
<dbReference type="InterPro" id="IPR050982">
    <property type="entry name" value="Auxin_biosynth/cation_transpt"/>
</dbReference>
<name>A0ABM0JND5_APLCA</name>
<accession>A0ABM0JND5</accession>
<proteinExistence type="predicted"/>
<reference evidence="3" key="1">
    <citation type="submission" date="2025-08" db="UniProtKB">
        <authorList>
            <consortium name="RefSeq"/>
        </authorList>
    </citation>
    <scope>IDENTIFICATION</scope>
</reference>
<dbReference type="InterPro" id="IPR036188">
    <property type="entry name" value="FAD/NAD-bd_sf"/>
</dbReference>
<gene>
    <name evidence="3" type="primary">LOC101864064</name>
</gene>
<organism evidence="2 3">
    <name type="scientific">Aplysia californica</name>
    <name type="common">California sea hare</name>
    <dbReference type="NCBI Taxonomy" id="6500"/>
    <lineage>
        <taxon>Eukaryota</taxon>
        <taxon>Metazoa</taxon>
        <taxon>Spiralia</taxon>
        <taxon>Lophotrochozoa</taxon>
        <taxon>Mollusca</taxon>
        <taxon>Gastropoda</taxon>
        <taxon>Heterobranchia</taxon>
        <taxon>Euthyneura</taxon>
        <taxon>Tectipleura</taxon>
        <taxon>Aplysiida</taxon>
        <taxon>Aplysioidea</taxon>
        <taxon>Aplysiidae</taxon>
        <taxon>Aplysia</taxon>
    </lineage>
</organism>
<evidence type="ECO:0000313" key="2">
    <source>
        <dbReference type="Proteomes" id="UP000694888"/>
    </source>
</evidence>
<dbReference type="PANTHER" id="PTHR43539:SF23">
    <property type="entry name" value="FAD-DEPENDENT OXIDOREDUCTASE DOMAIN-CONTAINING PROTEIN 2"/>
    <property type="match status" value="1"/>
</dbReference>
<dbReference type="PANTHER" id="PTHR43539">
    <property type="entry name" value="FLAVIN-BINDING MONOOXYGENASE-LIKE PROTEIN (AFU_ORTHOLOGUE AFUA_4G09220)"/>
    <property type="match status" value="1"/>
</dbReference>
<dbReference type="RefSeq" id="XP_005097745.1">
    <property type="nucleotide sequence ID" value="XM_005097688.2"/>
</dbReference>
<sequence>MTSKGERITLESVTLEKDLGVTIDCDLKFSKHVSIQVNKANNLLALILRGFTMLDKVSLPTLYKSIIRPHLEYGNVVWHPTLKGDEEQLEKVQRRATKLIPELQHLAYCDRLRKLDLPSLYYRRARGDMIDCYKHLTRIYNFAQSRIYHDYCVVGAGPSGLQMGYFLESKGRDYVVFERSNTPGSFFETYPRHRKLISINKRHTGQVNPEFNLRHDWNSLLSHDPDLLLTKYTRQMFPHADVLVKYLRDYEQKLGINVLYNTSVTNIRPVDDVTVSDGHRFLMEDQRGQQYQCRTLIMATGVGQPNIPDMEGIQLAHGYENMSLDPEDYEGKTVLILGRGNTAFEIATSLYGSTNYIHMLSSSRARLSWSTHYVGDLRAVNNDLLDTYQLKSLDAIMETDLEKLALFKRGDKIHITHADNDFLPRRVDNTALRDPYDIVIRALGFKFDSSIFNKTEITRGRLRASKFPTIYHNYESVDHSGMFYAGTASHSLDFRKSAGGFIHGFRYTDGQSVQYLEEFPINLLHQLPQRTGIEGSEVMVIVMEYGHNFSRPGNDIFRTDRTVRGPCEAHKSNFLHPVIYYYSSLPTESMMKSRGAQDTLPRPDALHHIVEDFTAFWTSQHSHILPLRRFLEHVTNTDLRSFFSSSCFQAAMTFTNVPQSCVRGYMEGRGLMSTPELTDVVSRHGLIDQI</sequence>
<keyword evidence="2" id="KW-1185">Reference proteome</keyword>
<dbReference type="Proteomes" id="UP000694888">
    <property type="component" value="Unplaced"/>
</dbReference>
<evidence type="ECO:0000313" key="3">
    <source>
        <dbReference type="RefSeq" id="XP_005097745.1"/>
    </source>
</evidence>
<dbReference type="GeneID" id="101864064"/>
<dbReference type="Pfam" id="PF13738">
    <property type="entry name" value="Pyr_redox_3"/>
    <property type="match status" value="1"/>
</dbReference>
<dbReference type="Gene3D" id="3.50.50.60">
    <property type="entry name" value="FAD/NAD(P)-binding domain"/>
    <property type="match status" value="2"/>
</dbReference>
<dbReference type="SUPFAM" id="SSF51905">
    <property type="entry name" value="FAD/NAD(P)-binding domain"/>
    <property type="match status" value="1"/>
</dbReference>
<dbReference type="PRINTS" id="PR00368">
    <property type="entry name" value="FADPNR"/>
</dbReference>
<evidence type="ECO:0000256" key="1">
    <source>
        <dbReference type="ARBA" id="ARBA00023002"/>
    </source>
</evidence>